<organism evidence="3">
    <name type="scientific">hydrothermal vent metagenome</name>
    <dbReference type="NCBI Taxonomy" id="652676"/>
    <lineage>
        <taxon>unclassified sequences</taxon>
        <taxon>metagenomes</taxon>
        <taxon>ecological metagenomes</taxon>
    </lineage>
</organism>
<feature type="domain" description="IPT/TIG" evidence="2">
    <location>
        <begin position="388"/>
        <end position="480"/>
    </location>
</feature>
<protein>
    <recommendedName>
        <fullName evidence="2">IPT/TIG domain-containing protein</fullName>
    </recommendedName>
</protein>
<accession>A0A3B0WID5</accession>
<dbReference type="EMBL" id="UOFC01000262">
    <property type="protein sequence ID" value="VAW49179.1"/>
    <property type="molecule type" value="Genomic_DNA"/>
</dbReference>
<evidence type="ECO:0000313" key="3">
    <source>
        <dbReference type="EMBL" id="VAW49179.1"/>
    </source>
</evidence>
<dbReference type="Gene3D" id="3.90.10.10">
    <property type="entry name" value="Cytochrome C3"/>
    <property type="match status" value="1"/>
</dbReference>
<reference evidence="3" key="1">
    <citation type="submission" date="2018-06" db="EMBL/GenBank/DDBJ databases">
        <authorList>
            <person name="Zhirakovskaya E."/>
        </authorList>
    </citation>
    <scope>NUCLEOTIDE SEQUENCE</scope>
</reference>
<dbReference type="SUPFAM" id="SSF81296">
    <property type="entry name" value="E set domains"/>
    <property type="match status" value="1"/>
</dbReference>
<dbReference type="SUPFAM" id="SSF48695">
    <property type="entry name" value="Multiheme cytochromes"/>
    <property type="match status" value="1"/>
</dbReference>
<dbReference type="InterPro" id="IPR002909">
    <property type="entry name" value="IPT_dom"/>
</dbReference>
<dbReference type="InterPro" id="IPR013783">
    <property type="entry name" value="Ig-like_fold"/>
</dbReference>
<dbReference type="InterPro" id="IPR036280">
    <property type="entry name" value="Multihaem_cyt_sf"/>
</dbReference>
<dbReference type="Gene3D" id="2.60.40.10">
    <property type="entry name" value="Immunoglobulins"/>
    <property type="match status" value="1"/>
</dbReference>
<dbReference type="AlphaFoldDB" id="A0A3B0WID5"/>
<name>A0A3B0WID5_9ZZZZ</name>
<proteinExistence type="predicted"/>
<sequence length="577" mass="62956">MKILKHLVAFALTLGISSMTYAAVTPPPVNQNMGIPDSSFEDFDASLCLSCHHAIQNDLDALSNAPVNRGYNPSRHHLAIGTDIDGKPEFPPFRDADGDGTNETVFGCLNCHKLLLNPATGETEIENVILANFRNCMNCHTRNKGPLTVHHATDRAQQGNCFQCHGGIVRGIDVEKQEGKKPHPTNPGETVPVSIPTYQTSMITPWRSKKPNGDASQENHAGTEPGNCNFCHNTADGNSGSTDEPLTLPNGETITIKVYSNMDNHHNTGFFEDGRCGWCHIESGDITNGSGFITDSQSIRICQRCHDRSSLHNIEFDAVGDGIIPGGEEPYFGHIGNQKNCWGCHGNDKRVQNEDGEWVDPRTNPELRNQSTDGNSTLRRGVSGALIPTITTVTPRNVADNSETLVTITGQSFVNSALLDRSGSDEQYEYTWTSKVVISDKDGNVTAVIEPVSQDATTIEFMLPPQTSGHYLVSLQKAYQVSNPLGLTVLPMADVDQAFIYTPFGSLVAIFGKDFMDSSGLSPNQQNGFYLVDQNGNAPIEFYLWKDDMIVALFADDPETVTLTNVFGSKVISLDKY</sequence>
<feature type="region of interest" description="Disordered" evidence="1">
    <location>
        <begin position="204"/>
        <end position="227"/>
    </location>
</feature>
<evidence type="ECO:0000259" key="2">
    <source>
        <dbReference type="Pfam" id="PF01833"/>
    </source>
</evidence>
<evidence type="ECO:0000256" key="1">
    <source>
        <dbReference type="SAM" id="MobiDB-lite"/>
    </source>
</evidence>
<dbReference type="InterPro" id="IPR014756">
    <property type="entry name" value="Ig_E-set"/>
</dbReference>
<dbReference type="Pfam" id="PF01833">
    <property type="entry name" value="TIG"/>
    <property type="match status" value="1"/>
</dbReference>
<gene>
    <name evidence="3" type="ORF">MNBD_GAMMA03-298</name>
</gene>